<evidence type="ECO:0000313" key="5">
    <source>
        <dbReference type="Proteomes" id="UP000254802"/>
    </source>
</evidence>
<proteinExistence type="predicted"/>
<keyword evidence="4" id="KW-0808">Transferase</keyword>
<organism evidence="4 5">
    <name type="scientific">Mannheimia haemolytica</name>
    <name type="common">Pasteurella haemolytica</name>
    <dbReference type="NCBI Taxonomy" id="75985"/>
    <lineage>
        <taxon>Bacteria</taxon>
        <taxon>Pseudomonadati</taxon>
        <taxon>Pseudomonadota</taxon>
        <taxon>Gammaproteobacteria</taxon>
        <taxon>Pasteurellales</taxon>
        <taxon>Pasteurellaceae</taxon>
        <taxon>Mannheimia</taxon>
    </lineage>
</organism>
<dbReference type="GO" id="GO:0008453">
    <property type="term" value="F:alanine-glyoxylate transaminase activity"/>
    <property type="evidence" value="ECO:0007669"/>
    <property type="project" value="TreeGrafter"/>
</dbReference>
<dbReference type="EC" id="2.-.-.-" evidence="4"/>
<evidence type="ECO:0000259" key="3">
    <source>
        <dbReference type="Pfam" id="PF00266"/>
    </source>
</evidence>
<dbReference type="Pfam" id="PF00266">
    <property type="entry name" value="Aminotran_5"/>
    <property type="match status" value="1"/>
</dbReference>
<accession>A0A378N9N1</accession>
<keyword evidence="2" id="KW-0663">Pyridoxal phosphate</keyword>
<comment type="cofactor">
    <cofactor evidence="1">
        <name>pyridoxal 5'-phosphate</name>
        <dbReference type="ChEBI" id="CHEBI:597326"/>
    </cofactor>
</comment>
<dbReference type="AlphaFoldDB" id="A0A378N9N1"/>
<dbReference type="EMBL" id="UGPN01000002">
    <property type="protein sequence ID" value="STY64239.1"/>
    <property type="molecule type" value="Genomic_DNA"/>
</dbReference>
<dbReference type="GO" id="GO:0019265">
    <property type="term" value="P:glycine biosynthetic process, by transamination of glyoxylate"/>
    <property type="evidence" value="ECO:0007669"/>
    <property type="project" value="TreeGrafter"/>
</dbReference>
<protein>
    <submittedName>
        <fullName evidence="4">Purine catabolism protein PucG</fullName>
        <ecNumber evidence="4">2.-.-.-</ecNumber>
    </submittedName>
</protein>
<dbReference type="InterPro" id="IPR000192">
    <property type="entry name" value="Aminotrans_V_dom"/>
</dbReference>
<dbReference type="Gene3D" id="3.40.640.10">
    <property type="entry name" value="Type I PLP-dependent aspartate aminotransferase-like (Major domain)"/>
    <property type="match status" value="1"/>
</dbReference>
<dbReference type="InterPro" id="IPR015424">
    <property type="entry name" value="PyrdxlP-dep_Trfase"/>
</dbReference>
<evidence type="ECO:0000256" key="1">
    <source>
        <dbReference type="ARBA" id="ARBA00001933"/>
    </source>
</evidence>
<dbReference type="PANTHER" id="PTHR21152:SF40">
    <property type="entry name" value="ALANINE--GLYOXYLATE AMINOTRANSFERASE"/>
    <property type="match status" value="1"/>
</dbReference>
<dbReference type="InterPro" id="IPR015421">
    <property type="entry name" value="PyrdxlP-dep_Trfase_major"/>
</dbReference>
<reference evidence="4 5" key="1">
    <citation type="submission" date="2018-06" db="EMBL/GenBank/DDBJ databases">
        <authorList>
            <consortium name="Pathogen Informatics"/>
            <person name="Doyle S."/>
        </authorList>
    </citation>
    <scope>NUCLEOTIDE SEQUENCE [LARGE SCALE GENOMIC DNA]</scope>
    <source>
        <strain evidence="4 5">NCTC10638</strain>
    </source>
</reference>
<dbReference type="Proteomes" id="UP000254802">
    <property type="component" value="Unassembled WGS sequence"/>
</dbReference>
<dbReference type="GO" id="GO:0004760">
    <property type="term" value="F:L-serine-pyruvate transaminase activity"/>
    <property type="evidence" value="ECO:0007669"/>
    <property type="project" value="TreeGrafter"/>
</dbReference>
<dbReference type="SUPFAM" id="SSF53383">
    <property type="entry name" value="PLP-dependent transferases"/>
    <property type="match status" value="1"/>
</dbReference>
<name>A0A378N9N1_MANHA</name>
<sequence>MMQPLEEIGKICKQYDAMLIVDTVATLGGVDIRVDEWGIDACIGGTQKCISAPSAQL</sequence>
<feature type="domain" description="Aminotransferase class V" evidence="3">
    <location>
        <begin position="2"/>
        <end position="53"/>
    </location>
</feature>
<evidence type="ECO:0000256" key="2">
    <source>
        <dbReference type="ARBA" id="ARBA00022898"/>
    </source>
</evidence>
<gene>
    <name evidence="4" type="primary">pucG_2</name>
    <name evidence="4" type="ORF">NCTC10638_03415</name>
</gene>
<dbReference type="PANTHER" id="PTHR21152">
    <property type="entry name" value="AMINOTRANSFERASE CLASS V"/>
    <property type="match status" value="1"/>
</dbReference>
<evidence type="ECO:0000313" key="4">
    <source>
        <dbReference type="EMBL" id="STY64239.1"/>
    </source>
</evidence>